<feature type="compositionally biased region" description="Low complexity" evidence="1">
    <location>
        <begin position="239"/>
        <end position="251"/>
    </location>
</feature>
<dbReference type="InterPro" id="IPR024983">
    <property type="entry name" value="CHAT_dom"/>
</dbReference>
<gene>
    <name evidence="3" type="ORF">GA0070623_3883</name>
</gene>
<feature type="region of interest" description="Disordered" evidence="1">
    <location>
        <begin position="332"/>
        <end position="351"/>
    </location>
</feature>
<feature type="region of interest" description="Disordered" evidence="1">
    <location>
        <begin position="278"/>
        <end position="300"/>
    </location>
</feature>
<keyword evidence="4" id="KW-1185">Reference proteome</keyword>
<proteinExistence type="predicted"/>
<feature type="domain" description="CHAT" evidence="2">
    <location>
        <begin position="732"/>
        <end position="1029"/>
    </location>
</feature>
<feature type="compositionally biased region" description="Low complexity" evidence="1">
    <location>
        <begin position="335"/>
        <end position="351"/>
    </location>
</feature>
<evidence type="ECO:0000313" key="4">
    <source>
        <dbReference type="Proteomes" id="UP000198226"/>
    </source>
</evidence>
<feature type="region of interest" description="Disordered" evidence="1">
    <location>
        <begin position="239"/>
        <end position="260"/>
    </location>
</feature>
<accession>A0A1C5JV85</accession>
<dbReference type="Pfam" id="PF12770">
    <property type="entry name" value="CHAT"/>
    <property type="match status" value="1"/>
</dbReference>
<feature type="region of interest" description="Disordered" evidence="1">
    <location>
        <begin position="421"/>
        <end position="449"/>
    </location>
</feature>
<dbReference type="AlphaFoldDB" id="A0A1C5JV85"/>
<organism evidence="3 4">
    <name type="scientific">Micromonospora rifamycinica</name>
    <dbReference type="NCBI Taxonomy" id="291594"/>
    <lineage>
        <taxon>Bacteria</taxon>
        <taxon>Bacillati</taxon>
        <taxon>Actinomycetota</taxon>
        <taxon>Actinomycetes</taxon>
        <taxon>Micromonosporales</taxon>
        <taxon>Micromonosporaceae</taxon>
        <taxon>Micromonospora</taxon>
    </lineage>
</organism>
<protein>
    <submittedName>
        <fullName evidence="3">CHAT domain-containing protein</fullName>
    </submittedName>
</protein>
<evidence type="ECO:0000256" key="1">
    <source>
        <dbReference type="SAM" id="MobiDB-lite"/>
    </source>
</evidence>
<reference evidence="4" key="1">
    <citation type="submission" date="2016-06" db="EMBL/GenBank/DDBJ databases">
        <authorList>
            <person name="Varghese N."/>
            <person name="Submissions Spin"/>
        </authorList>
    </citation>
    <scope>NUCLEOTIDE SEQUENCE [LARGE SCALE GENOMIC DNA]</scope>
    <source>
        <strain evidence="4">DSM 44983</strain>
    </source>
</reference>
<sequence>MTTVTSREATEAMPKQDRVATLRAALAGLSGQDRIRGRVELSHALLDRAWRAGLETSADRGDFDEAIAIMEEVHADPRLLDAFRGSITQRLGLLLAFRHLVTASGNEPDRKRAVELLTDSLDVTGLAPVTVTVARLMLSQLHLIAVSRGLASVSLAAMLQGGAAEYRAEVDLAIGYARQVAETPMVTADLSLMARMLIGTAEPIRSQIAMMDVATTGFDQRMTQQLLAAAQAFEARSGAADAAAGSPGASDPPDEPLVPPQVLGSLLRATFAGSPLDQPTTVVYGTEPATSPGPPQPTPAAVPVDVTPLRVALADQLAELVAAAQDVRSMPAENAGPAEDTGPAEAAAAGAARAVERPEAYRSAAALLRPDLPPLPIDAVDDCVALATSVVHEVAVTDPAAAGIDRFVLAAALFLRARGDEDTAPETDGTGHPGDADPTDTVRGDDGGGDLGVGLEGLLRAAGTLPPEHPAAPGLCTGLGAFLDDRQPLRGLSTPAARSFADWSAAVLAAHCGNAPDPATPAGAAARIAAPAEADRATIRAVGGLCRAAGALAAGSSQRTPTLAPLVAAVPDSYPWRFRLRAAAGVVAVAEALAARDLTALQAAGTLVAEAVASAPARYARTPGSRLLGRLAAALGALDRDDPLRYDLATVLLGPVAPAVDPQRSPPTGEVAAALRTIGAAALIRLYPAPAHPHRVSMLLVDASTGRLGLSDPVTPDLPAGVPPAGAVDPAWAALVEPLRALPTTGSAPRRVLVAADGAPGRLPLCAIRSGVDGHPASDLVFSYVRSGRQVVELARRASLPVTGDVVFVANPRGDRDLATVEVMTLRRLYHPRSIGLGRTAELVHGAATPADVLAHLPGPAGPGAALLHLGCTLRTTGTPGLELADPGDADGSGDPAGRAVLDVARIAAQAAAAPGQRSGGLAILPTDAGAHHDRWVRFADTLLDAGLTGVIGWLWPVPGPVATLMLSVLHGKLTDEGLPPAMAVHEVHRWMRAPDRGTPPYLPPGTAAALAGTELADPAYWAALCHRGR</sequence>
<dbReference type="Proteomes" id="UP000198226">
    <property type="component" value="Chromosome I"/>
</dbReference>
<name>A0A1C5JV85_9ACTN</name>
<evidence type="ECO:0000313" key="3">
    <source>
        <dbReference type="EMBL" id="SCG74397.1"/>
    </source>
</evidence>
<dbReference type="EMBL" id="LT607752">
    <property type="protein sequence ID" value="SCG74397.1"/>
    <property type="molecule type" value="Genomic_DNA"/>
</dbReference>
<feature type="compositionally biased region" description="Pro residues" evidence="1">
    <location>
        <begin position="291"/>
        <end position="300"/>
    </location>
</feature>
<evidence type="ECO:0000259" key="2">
    <source>
        <dbReference type="Pfam" id="PF12770"/>
    </source>
</evidence>